<feature type="compositionally biased region" description="Low complexity" evidence="1">
    <location>
        <begin position="83"/>
        <end position="93"/>
    </location>
</feature>
<dbReference type="AlphaFoldDB" id="Q7F6Q1"/>
<evidence type="ECO:0000313" key="2">
    <source>
        <dbReference type="EMBL" id="BAA94233.1"/>
    </source>
</evidence>
<name>Q7F6Q1_ORYSJ</name>
<reference evidence="3" key="2">
    <citation type="journal article" date="2008" name="Nucleic Acids Res.">
        <title>The rice annotation project database (RAP-DB): 2008 update.</title>
        <authorList>
            <consortium name="The rice annotation project (RAP)"/>
        </authorList>
    </citation>
    <scope>GENOME REANNOTATION</scope>
    <source>
        <strain evidence="3">cv. Nipponbare</strain>
    </source>
</reference>
<proteinExistence type="predicted"/>
<feature type="region of interest" description="Disordered" evidence="1">
    <location>
        <begin position="79"/>
        <end position="100"/>
    </location>
</feature>
<dbReference type="EMBL" id="AP001633">
    <property type="protein sequence ID" value="BAA94233.1"/>
    <property type="molecule type" value="Genomic_DNA"/>
</dbReference>
<evidence type="ECO:0000256" key="1">
    <source>
        <dbReference type="SAM" id="MobiDB-lite"/>
    </source>
</evidence>
<accession>Q7F6Q1</accession>
<evidence type="ECO:0000313" key="3">
    <source>
        <dbReference type="Proteomes" id="UP000000763"/>
    </source>
</evidence>
<protein>
    <submittedName>
        <fullName evidence="2">Uncharacterized protein</fullName>
    </submittedName>
</protein>
<gene>
    <name evidence="2" type="ORF">P0515G01.20</name>
</gene>
<dbReference type="Proteomes" id="UP000000763">
    <property type="component" value="Chromosome 1"/>
</dbReference>
<organism evidence="2 3">
    <name type="scientific">Oryza sativa subsp. japonica</name>
    <name type="common">Rice</name>
    <dbReference type="NCBI Taxonomy" id="39947"/>
    <lineage>
        <taxon>Eukaryota</taxon>
        <taxon>Viridiplantae</taxon>
        <taxon>Streptophyta</taxon>
        <taxon>Embryophyta</taxon>
        <taxon>Tracheophyta</taxon>
        <taxon>Spermatophyta</taxon>
        <taxon>Magnoliopsida</taxon>
        <taxon>Liliopsida</taxon>
        <taxon>Poales</taxon>
        <taxon>Poaceae</taxon>
        <taxon>BOP clade</taxon>
        <taxon>Oryzoideae</taxon>
        <taxon>Oryzeae</taxon>
        <taxon>Oryzinae</taxon>
        <taxon>Oryza</taxon>
        <taxon>Oryza sativa</taxon>
    </lineage>
</organism>
<reference evidence="3" key="1">
    <citation type="journal article" date="2005" name="Nature">
        <title>The map-based sequence of the rice genome.</title>
        <authorList>
            <consortium name="International rice genome sequencing project (IRGSP)"/>
            <person name="Matsumoto T."/>
            <person name="Wu J."/>
            <person name="Kanamori H."/>
            <person name="Katayose Y."/>
            <person name="Fujisawa M."/>
            <person name="Namiki N."/>
            <person name="Mizuno H."/>
            <person name="Yamamoto K."/>
            <person name="Antonio B.A."/>
            <person name="Baba T."/>
            <person name="Sakata K."/>
            <person name="Nagamura Y."/>
            <person name="Aoki H."/>
            <person name="Arikawa K."/>
            <person name="Arita K."/>
            <person name="Bito T."/>
            <person name="Chiden Y."/>
            <person name="Fujitsuka N."/>
            <person name="Fukunaka R."/>
            <person name="Hamada M."/>
            <person name="Harada C."/>
            <person name="Hayashi A."/>
            <person name="Hijishita S."/>
            <person name="Honda M."/>
            <person name="Hosokawa S."/>
            <person name="Ichikawa Y."/>
            <person name="Idonuma A."/>
            <person name="Iijima M."/>
            <person name="Ikeda M."/>
            <person name="Ikeno M."/>
            <person name="Ito K."/>
            <person name="Ito S."/>
            <person name="Ito T."/>
            <person name="Ito Y."/>
            <person name="Ito Y."/>
            <person name="Iwabuchi A."/>
            <person name="Kamiya K."/>
            <person name="Karasawa W."/>
            <person name="Kurita K."/>
            <person name="Katagiri S."/>
            <person name="Kikuta A."/>
            <person name="Kobayashi H."/>
            <person name="Kobayashi N."/>
            <person name="Machita K."/>
            <person name="Maehara T."/>
            <person name="Masukawa M."/>
            <person name="Mizubayashi T."/>
            <person name="Mukai Y."/>
            <person name="Nagasaki H."/>
            <person name="Nagata Y."/>
            <person name="Naito S."/>
            <person name="Nakashima M."/>
            <person name="Nakama Y."/>
            <person name="Nakamichi Y."/>
            <person name="Nakamura M."/>
            <person name="Meguro A."/>
            <person name="Negishi M."/>
            <person name="Ohta I."/>
            <person name="Ohta T."/>
            <person name="Okamoto M."/>
            <person name="Ono N."/>
            <person name="Saji S."/>
            <person name="Sakaguchi M."/>
            <person name="Sakai K."/>
            <person name="Shibata M."/>
            <person name="Shimokawa T."/>
            <person name="Song J."/>
            <person name="Takazaki Y."/>
            <person name="Terasawa K."/>
            <person name="Tsugane M."/>
            <person name="Tsuji K."/>
            <person name="Ueda S."/>
            <person name="Waki K."/>
            <person name="Yamagata H."/>
            <person name="Yamamoto M."/>
            <person name="Yamamoto S."/>
            <person name="Yamane H."/>
            <person name="Yoshiki S."/>
            <person name="Yoshihara R."/>
            <person name="Yukawa K."/>
            <person name="Zhong H."/>
            <person name="Yano M."/>
            <person name="Yuan Q."/>
            <person name="Ouyang S."/>
            <person name="Liu J."/>
            <person name="Jones K.M."/>
            <person name="Gansberger K."/>
            <person name="Moffat K."/>
            <person name="Hill J."/>
            <person name="Bera J."/>
            <person name="Fadrosh D."/>
            <person name="Jin S."/>
            <person name="Johri S."/>
            <person name="Kim M."/>
            <person name="Overton L."/>
            <person name="Reardon M."/>
            <person name="Tsitrin T."/>
            <person name="Vuong H."/>
            <person name="Weaver B."/>
            <person name="Ciecko A."/>
            <person name="Tallon L."/>
            <person name="Jackson J."/>
            <person name="Pai G."/>
            <person name="Aken S.V."/>
            <person name="Utterback T."/>
            <person name="Reidmuller S."/>
            <person name="Feldblyum T."/>
            <person name="Hsiao J."/>
            <person name="Zismann V."/>
            <person name="Iobst S."/>
            <person name="de Vazeille A.R."/>
            <person name="Buell C.R."/>
            <person name="Ying K."/>
            <person name="Li Y."/>
            <person name="Lu T."/>
            <person name="Huang Y."/>
            <person name="Zhao Q."/>
            <person name="Feng Q."/>
            <person name="Zhang L."/>
            <person name="Zhu J."/>
            <person name="Weng Q."/>
            <person name="Mu J."/>
            <person name="Lu Y."/>
            <person name="Fan D."/>
            <person name="Liu Y."/>
            <person name="Guan J."/>
            <person name="Zhang Y."/>
            <person name="Yu S."/>
            <person name="Liu X."/>
            <person name="Zhang Y."/>
            <person name="Hong G."/>
            <person name="Han B."/>
            <person name="Choisne N."/>
            <person name="Demange N."/>
            <person name="Orjeda G."/>
            <person name="Samain S."/>
            <person name="Cattolico L."/>
            <person name="Pelletier E."/>
            <person name="Couloux A."/>
            <person name="Segurens B."/>
            <person name="Wincker P."/>
            <person name="D'Hont A."/>
            <person name="Scarpelli C."/>
            <person name="Weissenbach J."/>
            <person name="Salanoubat M."/>
            <person name="Quetier F."/>
            <person name="Yu Y."/>
            <person name="Kim H.R."/>
            <person name="Rambo T."/>
            <person name="Currie J."/>
            <person name="Collura K."/>
            <person name="Luo M."/>
            <person name="Yang T."/>
            <person name="Ammiraju J.S.S."/>
            <person name="Engler F."/>
            <person name="Soderlund C."/>
            <person name="Wing R.A."/>
            <person name="Palmer L.E."/>
            <person name="de la Bastide M."/>
            <person name="Spiegel L."/>
            <person name="Nascimento L."/>
            <person name="Zutavern T."/>
            <person name="O'Shaughnessy A."/>
            <person name="Dike S."/>
            <person name="Dedhia N."/>
            <person name="Preston R."/>
            <person name="Balija V."/>
            <person name="McCombie W.R."/>
            <person name="Chow T."/>
            <person name="Chen H."/>
            <person name="Chung M."/>
            <person name="Chen C."/>
            <person name="Shaw J."/>
            <person name="Wu H."/>
            <person name="Hsiao K."/>
            <person name="Chao Y."/>
            <person name="Chu M."/>
            <person name="Cheng C."/>
            <person name="Hour A."/>
            <person name="Lee P."/>
            <person name="Lin S."/>
            <person name="Lin Y."/>
            <person name="Liou J."/>
            <person name="Liu S."/>
            <person name="Hsing Y."/>
            <person name="Raghuvanshi S."/>
            <person name="Mohanty A."/>
            <person name="Bharti A.K."/>
            <person name="Gaur A."/>
            <person name="Gupta V."/>
            <person name="Kumar D."/>
            <person name="Ravi V."/>
            <person name="Vij S."/>
            <person name="Kapur A."/>
            <person name="Khurana P."/>
            <person name="Khurana P."/>
            <person name="Khurana J.P."/>
            <person name="Tyagi A.K."/>
            <person name="Gaikwad K."/>
            <person name="Singh A."/>
            <person name="Dalal V."/>
            <person name="Srivastava S."/>
            <person name="Dixit A."/>
            <person name="Pal A.K."/>
            <person name="Ghazi I.A."/>
            <person name="Yadav M."/>
            <person name="Pandit A."/>
            <person name="Bhargava A."/>
            <person name="Sureshbabu K."/>
            <person name="Batra K."/>
            <person name="Sharma T.R."/>
            <person name="Mohapatra T."/>
            <person name="Singh N.K."/>
            <person name="Messing J."/>
            <person name="Nelson A.B."/>
            <person name="Fuks G."/>
            <person name="Kavchok S."/>
            <person name="Keizer G."/>
            <person name="Linton E."/>
            <person name="Llaca V."/>
            <person name="Song R."/>
            <person name="Tanyolac B."/>
            <person name="Young S."/>
            <person name="Ho-Il K."/>
            <person name="Hahn J.H."/>
            <person name="Sangsakoo G."/>
            <person name="Vanavichit A."/>
            <person name="de Mattos Luiz.A.T."/>
            <person name="Zimmer P.D."/>
            <person name="Malone G."/>
            <person name="Dellagostin O."/>
            <person name="de Oliveira A.C."/>
            <person name="Bevan M."/>
            <person name="Bancroft I."/>
            <person name="Minx P."/>
            <person name="Cordum H."/>
            <person name="Wilson R."/>
            <person name="Cheng Z."/>
            <person name="Jin W."/>
            <person name="Jiang J."/>
            <person name="Leong S.A."/>
            <person name="Iwama H."/>
            <person name="Gojobori T."/>
            <person name="Itoh T."/>
            <person name="Niimura Y."/>
            <person name="Fujii Y."/>
            <person name="Habara T."/>
            <person name="Sakai H."/>
            <person name="Sato Y."/>
            <person name="Wilson G."/>
            <person name="Kumar K."/>
            <person name="McCouch S."/>
            <person name="Juretic N."/>
            <person name="Hoen D."/>
            <person name="Wright S."/>
            <person name="Bruskiewich R."/>
            <person name="Bureau T."/>
            <person name="Miyao A."/>
            <person name="Hirochika H."/>
            <person name="Nishikawa T."/>
            <person name="Kadowaki K."/>
            <person name="Sugiura M."/>
            <person name="Burr B."/>
            <person name="Sasaki T."/>
        </authorList>
    </citation>
    <scope>NUCLEOTIDE SEQUENCE [LARGE SCALE GENOMIC DNA]</scope>
    <source>
        <strain evidence="3">cv. Nipponbare</strain>
    </source>
</reference>
<sequence length="116" mass="12035">MATERQRHAAAMRPNNAAYAEELGRATAAPMRRGAAERRLGASVAARRRGPGAGTTRLAASAVRLGSGADVEELGRATAAPMRRLSSSSSSLRPTSGDAVSEQLLLRVHLRSSVGA</sequence>